<protein>
    <submittedName>
        <fullName evidence="2">Uncharacterized protein</fullName>
    </submittedName>
</protein>
<keyword evidence="1" id="KW-0472">Membrane</keyword>
<proteinExistence type="predicted"/>
<name>A0ABS3P2M7_9BACI</name>
<keyword evidence="1" id="KW-1133">Transmembrane helix</keyword>
<organism evidence="2 3">
    <name type="scientific">Bacillus arachidis</name>
    <dbReference type="NCBI Taxonomy" id="2819290"/>
    <lineage>
        <taxon>Bacteria</taxon>
        <taxon>Bacillati</taxon>
        <taxon>Bacillota</taxon>
        <taxon>Bacilli</taxon>
        <taxon>Bacillales</taxon>
        <taxon>Bacillaceae</taxon>
        <taxon>Bacillus</taxon>
    </lineage>
</organism>
<accession>A0ABS3P2M7</accession>
<dbReference type="RefSeq" id="WP_090691966.1">
    <property type="nucleotide sequence ID" value="NZ_JAGDQJ010000020.1"/>
</dbReference>
<reference evidence="2 3" key="1">
    <citation type="submission" date="2021-03" db="EMBL/GenBank/DDBJ databases">
        <title>Identification of novel Bacillus strains.</title>
        <authorList>
            <person name="Xiao Z."/>
            <person name="Li Y."/>
            <person name="Shen J."/>
        </authorList>
    </citation>
    <scope>NUCLEOTIDE SEQUENCE [LARGE SCALE GENOMIC DNA]</scope>
    <source>
        <strain evidence="2 3">SY8</strain>
    </source>
</reference>
<keyword evidence="3" id="KW-1185">Reference proteome</keyword>
<sequence length="108" mass="12793">MSYDTVASLKRMQRPQQGEVATGQKNVLKRVNSSLEIIMFIPGLFLAFSTFTLTFWIYFFYFLIKEYTAKTYLVKNMDTGEKFRVDKQEFKQYKKAFRSKEVAKELIS</sequence>
<gene>
    <name evidence="2" type="ORF">J4P90_17615</name>
</gene>
<dbReference type="Proteomes" id="UP000677611">
    <property type="component" value="Unassembled WGS sequence"/>
</dbReference>
<dbReference type="EMBL" id="JAGDQJ010000020">
    <property type="protein sequence ID" value="MBO1627017.1"/>
    <property type="molecule type" value="Genomic_DNA"/>
</dbReference>
<feature type="transmembrane region" description="Helical" evidence="1">
    <location>
        <begin position="37"/>
        <end position="64"/>
    </location>
</feature>
<evidence type="ECO:0000256" key="1">
    <source>
        <dbReference type="SAM" id="Phobius"/>
    </source>
</evidence>
<evidence type="ECO:0000313" key="2">
    <source>
        <dbReference type="EMBL" id="MBO1627017.1"/>
    </source>
</evidence>
<comment type="caution">
    <text evidence="2">The sequence shown here is derived from an EMBL/GenBank/DDBJ whole genome shotgun (WGS) entry which is preliminary data.</text>
</comment>
<evidence type="ECO:0000313" key="3">
    <source>
        <dbReference type="Proteomes" id="UP000677611"/>
    </source>
</evidence>
<keyword evidence="1" id="KW-0812">Transmembrane</keyword>